<reference evidence="2" key="1">
    <citation type="submission" date="2020-05" db="EMBL/GenBank/DDBJ databases">
        <authorList>
            <person name="Chiriac C."/>
            <person name="Salcher M."/>
            <person name="Ghai R."/>
            <person name="Kavagutti S V."/>
        </authorList>
    </citation>
    <scope>NUCLEOTIDE SEQUENCE</scope>
</reference>
<proteinExistence type="predicted"/>
<evidence type="ECO:0000256" key="1">
    <source>
        <dbReference type="SAM" id="MobiDB-lite"/>
    </source>
</evidence>
<sequence length="440" mass="45571">MTHIARLALVGLLAPAALVPLVASPSTAAGATIVRVDGNRFGPADLEAVRLDCTDTTVTPEGTPVFRSVQGPGEAPLGYRSSGWLMKDTTGAVGPIAHVPDPTTTSKITTAVYSTSVVEGLAFARYHAPDDTGVWRGTAEIVSDNPKKWTRIDATELSFSWRHFSAEGVEDAETGGARLATLAAFTEGNGGNGDGAEVGFLFGCNSAAFLMDDMRITTAKTDRRFDLEGFKTVSSMSIADRSITIGDQLKISGSATSDFGSLAGAAVALEAQRAGRGVKQIATGRLDDQGTVTFTRRPSGSGAYRLRVLGTDDLQSSSSDWVNFTVRYAVSARSTASRVASGNAFAVSGKVSPRGRTAVRVQRKTGGSWSIVTSGSSSKSGGFSIAVPTNATGRQQYRVLVPGNRQNSAATSRTFSVTVTSGGGGGGVVNPPTGPHRIVG</sequence>
<evidence type="ECO:0000313" key="2">
    <source>
        <dbReference type="EMBL" id="CAB4689074.1"/>
    </source>
</evidence>
<dbReference type="AlphaFoldDB" id="A0A6J6NWZ4"/>
<dbReference type="EMBL" id="CAEZXR010000020">
    <property type="protein sequence ID" value="CAB4689074.1"/>
    <property type="molecule type" value="Genomic_DNA"/>
</dbReference>
<accession>A0A6J6NWZ4</accession>
<name>A0A6J6NWZ4_9ZZZZ</name>
<feature type="region of interest" description="Disordered" evidence="1">
    <location>
        <begin position="421"/>
        <end position="440"/>
    </location>
</feature>
<gene>
    <name evidence="2" type="ORF">UFOPK2579_00286</name>
</gene>
<organism evidence="2">
    <name type="scientific">freshwater metagenome</name>
    <dbReference type="NCBI Taxonomy" id="449393"/>
    <lineage>
        <taxon>unclassified sequences</taxon>
        <taxon>metagenomes</taxon>
        <taxon>ecological metagenomes</taxon>
    </lineage>
</organism>
<protein>
    <submittedName>
        <fullName evidence="2">Unannotated protein</fullName>
    </submittedName>
</protein>